<evidence type="ECO:0000313" key="2">
    <source>
        <dbReference type="EMBL" id="WIY24793.1"/>
    </source>
</evidence>
<dbReference type="AlphaFoldDB" id="A0A9Y2KY29"/>
<keyword evidence="3" id="KW-1185">Reference proteome</keyword>
<dbReference type="KEGG" id="ppso:QPJ95_20170"/>
<dbReference type="Proteomes" id="UP001238334">
    <property type="component" value="Chromosome"/>
</dbReference>
<sequence>MTDDWNDYADGWDDNSDVKLYATQAFAALDAHVDMRGKNWQSSRILDFGCGTGLLTEKIAPHVMEVIAVDTSDKMIAILKEKNLCNVRAVHGDVLTGDIRDVGDWFSDFDLICASSVCGFLPDYSGAVTALAGLLRRGGQFVQWDWQSSGNDGFGLTEPQMRESLKAAHLSSIRVEQVFEIEADAQAMPVLMGVGVRHTD</sequence>
<organism evidence="2 3">
    <name type="scientific">Parasedimentitalea psychrophila</name>
    <dbReference type="NCBI Taxonomy" id="2997337"/>
    <lineage>
        <taxon>Bacteria</taxon>
        <taxon>Pseudomonadati</taxon>
        <taxon>Pseudomonadota</taxon>
        <taxon>Alphaproteobacteria</taxon>
        <taxon>Rhodobacterales</taxon>
        <taxon>Paracoccaceae</taxon>
        <taxon>Parasedimentitalea</taxon>
    </lineage>
</organism>
<accession>A0A9Y2KY29</accession>
<dbReference type="GO" id="GO:0008757">
    <property type="term" value="F:S-adenosylmethionine-dependent methyltransferase activity"/>
    <property type="evidence" value="ECO:0007669"/>
    <property type="project" value="InterPro"/>
</dbReference>
<dbReference type="EMBL" id="CP127247">
    <property type="protein sequence ID" value="WIY24793.1"/>
    <property type="molecule type" value="Genomic_DNA"/>
</dbReference>
<dbReference type="CDD" id="cd02440">
    <property type="entry name" value="AdoMet_MTases"/>
    <property type="match status" value="1"/>
</dbReference>
<dbReference type="Gene3D" id="3.40.50.150">
    <property type="entry name" value="Vaccinia Virus protein VP39"/>
    <property type="match status" value="1"/>
</dbReference>
<keyword evidence="2" id="KW-0808">Transferase</keyword>
<proteinExistence type="predicted"/>
<dbReference type="EC" id="2.1.-.-" evidence="2"/>
<feature type="domain" description="Methyltransferase type 11" evidence="1">
    <location>
        <begin position="46"/>
        <end position="142"/>
    </location>
</feature>
<name>A0A9Y2KY29_9RHOB</name>
<dbReference type="InterPro" id="IPR013216">
    <property type="entry name" value="Methyltransf_11"/>
</dbReference>
<dbReference type="PANTHER" id="PTHR43861">
    <property type="entry name" value="TRANS-ACONITATE 2-METHYLTRANSFERASE-RELATED"/>
    <property type="match status" value="1"/>
</dbReference>
<dbReference type="Pfam" id="PF08241">
    <property type="entry name" value="Methyltransf_11"/>
    <property type="match status" value="1"/>
</dbReference>
<keyword evidence="2" id="KW-0489">Methyltransferase</keyword>
<dbReference type="InterPro" id="IPR029063">
    <property type="entry name" value="SAM-dependent_MTases_sf"/>
</dbReference>
<evidence type="ECO:0000313" key="3">
    <source>
        <dbReference type="Proteomes" id="UP001238334"/>
    </source>
</evidence>
<dbReference type="RefSeq" id="WP_270920998.1">
    <property type="nucleotide sequence ID" value="NZ_CP127247.1"/>
</dbReference>
<dbReference type="GO" id="GO:0032259">
    <property type="term" value="P:methylation"/>
    <property type="evidence" value="ECO:0007669"/>
    <property type="project" value="UniProtKB-KW"/>
</dbReference>
<protein>
    <submittedName>
        <fullName evidence="2">Class I SAM-dependent methyltransferase</fullName>
        <ecNumber evidence="2">2.1.-.-</ecNumber>
    </submittedName>
</protein>
<dbReference type="SUPFAM" id="SSF53335">
    <property type="entry name" value="S-adenosyl-L-methionine-dependent methyltransferases"/>
    <property type="match status" value="1"/>
</dbReference>
<evidence type="ECO:0000259" key="1">
    <source>
        <dbReference type="Pfam" id="PF08241"/>
    </source>
</evidence>
<reference evidence="2 3" key="1">
    <citation type="submission" date="2023-06" db="EMBL/GenBank/DDBJ databases">
        <title>Parasedimentitalea psychrophila sp. nov., a psychrophilic bacterium isolated from deep-sea sediment.</title>
        <authorList>
            <person name="Li A."/>
        </authorList>
    </citation>
    <scope>NUCLEOTIDE SEQUENCE [LARGE SCALE GENOMIC DNA]</scope>
    <source>
        <strain evidence="2 3">QS115</strain>
    </source>
</reference>
<gene>
    <name evidence="2" type="ORF">QPJ95_20170</name>
</gene>